<protein>
    <recommendedName>
        <fullName evidence="3">Transposase Tc1-like domain-containing protein</fullName>
    </recommendedName>
</protein>
<comment type="caution">
    <text evidence="1">The sequence shown here is derived from an EMBL/GenBank/DDBJ whole genome shotgun (WGS) entry which is preliminary data.</text>
</comment>
<proteinExistence type="predicted"/>
<evidence type="ECO:0000313" key="2">
    <source>
        <dbReference type="Proteomes" id="UP001305414"/>
    </source>
</evidence>
<sequence>MSSEFDLATRSQALALHSEGYSRAVICEKTGYSPGGLANLITKAKKRGYQPGQGAIIAQYVEDKPRKGRPVKLTPEKMDEITKAFESDPSLRKLPAEEIAKHINDRSPDDPPLSRTLVQRALKHQGLKNIKYTTKPGLHQ</sequence>
<dbReference type="Proteomes" id="UP001305414">
    <property type="component" value="Unassembled WGS sequence"/>
</dbReference>
<evidence type="ECO:0000313" key="1">
    <source>
        <dbReference type="EMBL" id="KAK5634103.1"/>
    </source>
</evidence>
<keyword evidence="2" id="KW-1185">Reference proteome</keyword>
<gene>
    <name evidence="1" type="ORF">RRF57_009817</name>
</gene>
<reference evidence="1 2" key="1">
    <citation type="submission" date="2023-10" db="EMBL/GenBank/DDBJ databases">
        <title>Draft genome sequence of Xylaria bambusicola isolate GMP-LS, the root and basal stem rot pathogen of sugarcane in Indonesia.</title>
        <authorList>
            <person name="Selvaraj P."/>
            <person name="Muralishankar V."/>
            <person name="Muruganantham S."/>
            <person name="Sp S."/>
            <person name="Haryani S."/>
            <person name="Lau K.J.X."/>
            <person name="Naqvi N.I."/>
        </authorList>
    </citation>
    <scope>NUCLEOTIDE SEQUENCE [LARGE SCALE GENOMIC DNA]</scope>
    <source>
        <strain evidence="1">GMP-LS</strain>
    </source>
</reference>
<dbReference type="InterPro" id="IPR009057">
    <property type="entry name" value="Homeodomain-like_sf"/>
</dbReference>
<evidence type="ECO:0008006" key="3">
    <source>
        <dbReference type="Google" id="ProtNLM"/>
    </source>
</evidence>
<dbReference type="SUPFAM" id="SSF46689">
    <property type="entry name" value="Homeodomain-like"/>
    <property type="match status" value="1"/>
</dbReference>
<accession>A0AAN7ZC76</accession>
<name>A0AAN7ZC76_9PEZI</name>
<dbReference type="AlphaFoldDB" id="A0AAN7ZC76"/>
<organism evidence="1 2">
    <name type="scientific">Xylaria bambusicola</name>
    <dbReference type="NCBI Taxonomy" id="326684"/>
    <lineage>
        <taxon>Eukaryota</taxon>
        <taxon>Fungi</taxon>
        <taxon>Dikarya</taxon>
        <taxon>Ascomycota</taxon>
        <taxon>Pezizomycotina</taxon>
        <taxon>Sordariomycetes</taxon>
        <taxon>Xylariomycetidae</taxon>
        <taxon>Xylariales</taxon>
        <taxon>Xylariaceae</taxon>
        <taxon>Xylaria</taxon>
    </lineage>
</organism>
<dbReference type="EMBL" id="JAWHQM010000038">
    <property type="protein sequence ID" value="KAK5634103.1"/>
    <property type="molecule type" value="Genomic_DNA"/>
</dbReference>